<accession>A0A3B4UX94</accession>
<dbReference type="SMART" id="SM00351">
    <property type="entry name" value="PAX"/>
    <property type="match status" value="1"/>
</dbReference>
<dbReference type="Pfam" id="PF00292">
    <property type="entry name" value="PAX"/>
    <property type="match status" value="1"/>
</dbReference>
<feature type="domain" description="Paired" evidence="2">
    <location>
        <begin position="1"/>
        <end position="118"/>
    </location>
</feature>
<evidence type="ECO:0000256" key="1">
    <source>
        <dbReference type="ARBA" id="ARBA00022724"/>
    </source>
</evidence>
<keyword evidence="4" id="KW-1185">Reference proteome</keyword>
<dbReference type="AlphaFoldDB" id="A0A3B4UX94"/>
<keyword evidence="1" id="KW-0563">Paired box</keyword>
<dbReference type="Gene3D" id="3.30.420.10">
    <property type="entry name" value="Ribonuclease H-like superfamily/Ribonuclease H"/>
    <property type="match status" value="1"/>
</dbReference>
<dbReference type="InterPro" id="IPR052338">
    <property type="entry name" value="Transposase_5"/>
</dbReference>
<evidence type="ECO:0000313" key="4">
    <source>
        <dbReference type="Proteomes" id="UP000261420"/>
    </source>
</evidence>
<dbReference type="PROSITE" id="PS51057">
    <property type="entry name" value="PAIRED_2"/>
    <property type="match status" value="1"/>
</dbReference>
<evidence type="ECO:0000259" key="2">
    <source>
        <dbReference type="PROSITE" id="PS51057"/>
    </source>
</evidence>
<dbReference type="OMA" id="CKAVIRA"/>
<reference evidence="3" key="2">
    <citation type="submission" date="2025-09" db="UniProtKB">
        <authorList>
            <consortium name="Ensembl"/>
        </authorList>
    </citation>
    <scope>IDENTIFICATION</scope>
</reference>
<dbReference type="STRING" id="41447.ENSSDUP00000022994"/>
<name>A0A3B4UX94_SERDU</name>
<dbReference type="PANTHER" id="PTHR23022">
    <property type="entry name" value="TRANSPOSABLE ELEMENT-RELATED"/>
    <property type="match status" value="1"/>
</dbReference>
<dbReference type="InterPro" id="IPR036388">
    <property type="entry name" value="WH-like_DNA-bd_sf"/>
</dbReference>
<dbReference type="GeneTree" id="ENSGT01150000286914"/>
<dbReference type="PANTHER" id="PTHR23022:SF135">
    <property type="entry name" value="SI:DKEY-77F5.3"/>
    <property type="match status" value="1"/>
</dbReference>
<dbReference type="InterPro" id="IPR009057">
    <property type="entry name" value="Homeodomain-like_sf"/>
</dbReference>
<dbReference type="InterPro" id="IPR001523">
    <property type="entry name" value="Paired_dom"/>
</dbReference>
<reference evidence="3" key="1">
    <citation type="submission" date="2025-08" db="UniProtKB">
        <authorList>
            <consortium name="Ensembl"/>
        </authorList>
    </citation>
    <scope>IDENTIFICATION</scope>
</reference>
<dbReference type="GO" id="GO:0006355">
    <property type="term" value="P:regulation of DNA-templated transcription"/>
    <property type="evidence" value="ECO:0007669"/>
    <property type="project" value="InterPro"/>
</dbReference>
<dbReference type="InterPro" id="IPR036397">
    <property type="entry name" value="RNaseH_sf"/>
</dbReference>
<organism evidence="3 4">
    <name type="scientific">Seriola dumerili</name>
    <name type="common">Greater amberjack</name>
    <name type="synonym">Caranx dumerili</name>
    <dbReference type="NCBI Taxonomy" id="41447"/>
    <lineage>
        <taxon>Eukaryota</taxon>
        <taxon>Metazoa</taxon>
        <taxon>Chordata</taxon>
        <taxon>Craniata</taxon>
        <taxon>Vertebrata</taxon>
        <taxon>Euteleostomi</taxon>
        <taxon>Actinopterygii</taxon>
        <taxon>Neopterygii</taxon>
        <taxon>Teleostei</taxon>
        <taxon>Neoteleostei</taxon>
        <taxon>Acanthomorphata</taxon>
        <taxon>Carangaria</taxon>
        <taxon>Carangiformes</taxon>
        <taxon>Carangidae</taxon>
        <taxon>Seriola</taxon>
    </lineage>
</organism>
<dbReference type="GO" id="GO:0003677">
    <property type="term" value="F:DNA binding"/>
    <property type="evidence" value="ECO:0007669"/>
    <property type="project" value="InterPro"/>
</dbReference>
<dbReference type="SUPFAM" id="SSF46689">
    <property type="entry name" value="Homeodomain-like"/>
    <property type="match status" value="1"/>
</dbReference>
<dbReference type="Proteomes" id="UP000261420">
    <property type="component" value="Unplaced"/>
</dbReference>
<sequence length="361" mass="40834">MALELSDSVRSQIVILSKEGLSQRQIMARLKVSKGAVHGTLKRFAESGSVVSKARSGRPKVTTPSEDQYIKLSSLTDRKATSSQIQNSLNKERMAPISRSTVKRRLSCSGLGPLLRRGNKARRLCWAKKHQNFTVDDWKKVLFTGESTFEIDGRERATQQCIKPTLKHGDGNIQVWGCFASSGVGHLHHIDSTLTEEQHQFVVQRHAVASGLHLCGEGFILQQDDDPKRTSELHKNYLKTREEQGVLTVMDFPPQSPDLDPVEHLWGHLRSEKTKHSVTSQDALWNVIKSCWENTGQQVLHRLVDLVKGSLKARVRWNKLIKGQWRLIIHRLWTLTLTRTFRCVTFSVDLSVGNKGIQVIN</sequence>
<proteinExistence type="predicted"/>
<protein>
    <recommendedName>
        <fullName evidence="2">Paired domain-containing protein</fullName>
    </recommendedName>
</protein>
<dbReference type="Gene3D" id="1.10.10.10">
    <property type="entry name" value="Winged helix-like DNA-binding domain superfamily/Winged helix DNA-binding domain"/>
    <property type="match status" value="1"/>
</dbReference>
<evidence type="ECO:0000313" key="3">
    <source>
        <dbReference type="Ensembl" id="ENSSDUP00000022994.1"/>
    </source>
</evidence>
<dbReference type="Ensembl" id="ENSSDUT00000023412.1">
    <property type="protein sequence ID" value="ENSSDUP00000022994.1"/>
    <property type="gene ID" value="ENSSDUG00000016714.1"/>
</dbReference>